<evidence type="ECO:0000313" key="3">
    <source>
        <dbReference type="EMBL" id="CAH0530420.1"/>
    </source>
</evidence>
<dbReference type="EC" id="3.5.3.12" evidence="2"/>
<dbReference type="EMBL" id="CAKLCM010000003">
    <property type="protein sequence ID" value="CAH0530420.1"/>
    <property type="molecule type" value="Genomic_DNA"/>
</dbReference>
<dbReference type="SUPFAM" id="SSF55909">
    <property type="entry name" value="Pentein"/>
    <property type="match status" value="1"/>
</dbReference>
<comment type="similarity">
    <text evidence="2">Belongs to the agmatine deiminase family.</text>
</comment>
<dbReference type="Pfam" id="PF04371">
    <property type="entry name" value="PAD_porph"/>
    <property type="match status" value="1"/>
</dbReference>
<dbReference type="GO" id="GO:0047632">
    <property type="term" value="F:agmatine deiminase activity"/>
    <property type="evidence" value="ECO:0007669"/>
    <property type="project" value="UniProtKB-EC"/>
</dbReference>
<keyword evidence="4" id="KW-1185">Reference proteome</keyword>
<keyword evidence="1 2" id="KW-0378">Hydrolase</keyword>
<gene>
    <name evidence="3" type="primary">aguA_3</name>
    <name evidence="2" type="synonym">aguA</name>
    <name evidence="3" type="ORF">VHP8226_04058</name>
</gene>
<evidence type="ECO:0000313" key="4">
    <source>
        <dbReference type="Proteomes" id="UP000838160"/>
    </source>
</evidence>
<dbReference type="HAMAP" id="MF_01841">
    <property type="entry name" value="Agmatine_deimin"/>
    <property type="match status" value="1"/>
</dbReference>
<comment type="catalytic activity">
    <reaction evidence="2">
        <text>agmatine + H2O = N-carbamoylputrescine + NH4(+)</text>
        <dbReference type="Rhea" id="RHEA:18037"/>
        <dbReference type="ChEBI" id="CHEBI:15377"/>
        <dbReference type="ChEBI" id="CHEBI:28938"/>
        <dbReference type="ChEBI" id="CHEBI:58145"/>
        <dbReference type="ChEBI" id="CHEBI:58318"/>
        <dbReference type="EC" id="3.5.3.12"/>
    </reaction>
</comment>
<dbReference type="NCBIfam" id="NF010070">
    <property type="entry name" value="PRK13551.1"/>
    <property type="match status" value="1"/>
</dbReference>
<protein>
    <recommendedName>
        <fullName evidence="2">Putative agmatine deiminase</fullName>
        <ecNumber evidence="2">3.5.3.12</ecNumber>
    </recommendedName>
    <alternativeName>
        <fullName evidence="2">Agmatine iminohydrolase</fullName>
    </alternativeName>
</protein>
<dbReference type="Gene3D" id="3.75.10.10">
    <property type="entry name" value="L-arginine/glycine Amidinotransferase, Chain A"/>
    <property type="match status" value="1"/>
</dbReference>
<sequence>MSKKLTTTPKQDHFRMPGEHETQDAVWLVWPERTDTWHWGAKPAQTAFVNVAEAIAEVTPVTMIVSARQYDNARRRLSSHIRVIEMTTDDSWLRDSGPSYVVDDKGNRRAVDWQFNAWGGFLAGAFSPWDADDAVARKVANINHDDYYRAPLVLEGGSIHVDGEGTLFTTEECLLHPSRNPEMSKLEIEAHLKQHLNIDKVIWLPLGLYADEDTNGHVDNLIHVARPGEVVLSWTDDTRDPQYKISQKAYEVLSQTKDAKGRSLIIHKLQTPGPLYITENEAQGFDHIDEIDRQVGTRLAGSYANFLITNQRIIFPLLDDKQDAQAQQTLQEIFPSYQVVGVPGRDILLGGGNIHCITQQIPAIK</sequence>
<dbReference type="PANTHER" id="PTHR31377:SF0">
    <property type="entry name" value="AGMATINE DEIMINASE-RELATED"/>
    <property type="match status" value="1"/>
</dbReference>
<dbReference type="PANTHER" id="PTHR31377">
    <property type="entry name" value="AGMATINE DEIMINASE-RELATED"/>
    <property type="match status" value="1"/>
</dbReference>
<reference evidence="3" key="1">
    <citation type="submission" date="2021-12" db="EMBL/GenBank/DDBJ databases">
        <authorList>
            <person name="Rodrigo-Torres L."/>
            <person name="Arahal R. D."/>
            <person name="Lucena T."/>
        </authorList>
    </citation>
    <scope>NUCLEOTIDE SEQUENCE</scope>
    <source>
        <strain evidence="3">CECT 8226</strain>
    </source>
</reference>
<dbReference type="Proteomes" id="UP000838160">
    <property type="component" value="Unassembled WGS sequence"/>
</dbReference>
<evidence type="ECO:0000256" key="2">
    <source>
        <dbReference type="HAMAP-Rule" id="MF_01841"/>
    </source>
</evidence>
<feature type="active site" description="Amidino-cysteine intermediate" evidence="2">
    <location>
        <position position="356"/>
    </location>
</feature>
<proteinExistence type="inferred from homology"/>
<dbReference type="InterPro" id="IPR007466">
    <property type="entry name" value="Peptidyl-Arg-deiminase_porph"/>
</dbReference>
<dbReference type="RefSeq" id="WP_237486987.1">
    <property type="nucleotide sequence ID" value="NZ_CAKLCM010000003.1"/>
</dbReference>
<evidence type="ECO:0000256" key="1">
    <source>
        <dbReference type="ARBA" id="ARBA00022801"/>
    </source>
</evidence>
<dbReference type="InterPro" id="IPR017754">
    <property type="entry name" value="Agmatine_deiminase"/>
</dbReference>
<accession>A0ABM8ZP07</accession>
<name>A0ABM8ZP07_9VIBR</name>
<comment type="caution">
    <text evidence="3">The sequence shown here is derived from an EMBL/GenBank/DDBJ whole genome shotgun (WGS) entry which is preliminary data.</text>
</comment>
<organism evidence="3 4">
    <name type="scientific">Vibrio hippocampi</name>
    <dbReference type="NCBI Taxonomy" id="654686"/>
    <lineage>
        <taxon>Bacteria</taxon>
        <taxon>Pseudomonadati</taxon>
        <taxon>Pseudomonadota</taxon>
        <taxon>Gammaproteobacteria</taxon>
        <taxon>Vibrionales</taxon>
        <taxon>Vibrionaceae</taxon>
        <taxon>Vibrio</taxon>
    </lineage>
</organism>
<dbReference type="NCBIfam" id="TIGR03380">
    <property type="entry name" value="agmatine_aguA"/>
    <property type="match status" value="1"/>
</dbReference>